<dbReference type="OrthoDB" id="9773828at2"/>
<dbReference type="EMBL" id="JSAQ01000001">
    <property type="protein sequence ID" value="KGO07065.1"/>
    <property type="molecule type" value="Genomic_DNA"/>
</dbReference>
<dbReference type="Gene3D" id="3.20.20.100">
    <property type="entry name" value="NADP-dependent oxidoreductase domain"/>
    <property type="match status" value="1"/>
</dbReference>
<dbReference type="InterPro" id="IPR036812">
    <property type="entry name" value="NAD(P)_OxRdtase_dom_sf"/>
</dbReference>
<sequence length="288" mass="32199">MQFSRIIQGCMTWGVWGKQFNERQMVETIHHCLEQGVTTFDHADIYGDYTTEGEWGNAFAKANIPRETVQIISKCGIQMMGDNRPENTIKHYQYDKDYIIASAERSLKELQTDYLDLFLLHRPSPLLQPDEVAAAVSQLKEQGKIKDFGLSNFTASQTALVASRVAVSANQLEISITERSALDNGSLDYMMTNGITPMSWSPLGSVFREETPQSDRIKKALEPLCEKYNATQDQLLLAWLLKHPAGIHPVIGTTTASRITNAVLAEKIALSLKDWFTILEASVGEEVA</sequence>
<dbReference type="InterPro" id="IPR020471">
    <property type="entry name" value="AKR"/>
</dbReference>
<dbReference type="PATRIC" id="fig|1300343.5.peg.800"/>
<dbReference type="AlphaFoldDB" id="A0A0A2H338"/>
<accession>A0A0A2H338</accession>
<feature type="domain" description="NADP-dependent oxidoreductase" evidence="1">
    <location>
        <begin position="5"/>
        <end position="278"/>
    </location>
</feature>
<dbReference type="SUPFAM" id="SSF51430">
    <property type="entry name" value="NAD(P)-linked oxidoreductase"/>
    <property type="match status" value="1"/>
</dbReference>
<proteinExistence type="predicted"/>
<organism evidence="2 3">
    <name type="scientific">Dokdonia donghaensis DSW-1</name>
    <dbReference type="NCBI Taxonomy" id="1300343"/>
    <lineage>
        <taxon>Bacteria</taxon>
        <taxon>Pseudomonadati</taxon>
        <taxon>Bacteroidota</taxon>
        <taxon>Flavobacteriia</taxon>
        <taxon>Flavobacteriales</taxon>
        <taxon>Flavobacteriaceae</taxon>
        <taxon>Dokdonia</taxon>
    </lineage>
</organism>
<evidence type="ECO:0000259" key="1">
    <source>
        <dbReference type="Pfam" id="PF00248"/>
    </source>
</evidence>
<dbReference type="InterPro" id="IPR023210">
    <property type="entry name" value="NADP_OxRdtase_dom"/>
</dbReference>
<dbReference type="GO" id="GO:0005829">
    <property type="term" value="C:cytosol"/>
    <property type="evidence" value="ECO:0007669"/>
    <property type="project" value="TreeGrafter"/>
</dbReference>
<dbReference type="PRINTS" id="PR00069">
    <property type="entry name" value="ALDKETRDTASE"/>
</dbReference>
<dbReference type="PANTHER" id="PTHR43364:SF1">
    <property type="entry name" value="OXIDOREDUCTASE YDHF"/>
    <property type="match status" value="1"/>
</dbReference>
<dbReference type="InterPro" id="IPR050523">
    <property type="entry name" value="AKR_Detox_Biosynth"/>
</dbReference>
<gene>
    <name evidence="2" type="ORF">NV36_09585</name>
</gene>
<dbReference type="PANTHER" id="PTHR43364">
    <property type="entry name" value="NADH-SPECIFIC METHYLGLYOXAL REDUCTASE-RELATED"/>
    <property type="match status" value="1"/>
</dbReference>
<evidence type="ECO:0000313" key="2">
    <source>
        <dbReference type="EMBL" id="KGO07065.1"/>
    </source>
</evidence>
<dbReference type="Pfam" id="PF00248">
    <property type="entry name" value="Aldo_ket_red"/>
    <property type="match status" value="1"/>
</dbReference>
<dbReference type="GO" id="GO:0016491">
    <property type="term" value="F:oxidoreductase activity"/>
    <property type="evidence" value="ECO:0007669"/>
    <property type="project" value="InterPro"/>
</dbReference>
<dbReference type="RefSeq" id="WP_035326614.1">
    <property type="nucleotide sequence ID" value="NZ_CP015125.1"/>
</dbReference>
<dbReference type="Proteomes" id="UP000030140">
    <property type="component" value="Unassembled WGS sequence"/>
</dbReference>
<reference evidence="2 3" key="1">
    <citation type="submission" date="2014-10" db="EMBL/GenBank/DDBJ databases">
        <title>Draft genome sequence of the proteorhodopsin-containing marine bacterium Dokdonia donghaensis.</title>
        <authorList>
            <person name="Gomez-Consarnau L."/>
            <person name="Gonzalez J.M."/>
            <person name="Riedel T."/>
            <person name="Jaenicke S."/>
            <person name="Wagner-Doebler I."/>
            <person name="Fuhrman J.A."/>
        </authorList>
    </citation>
    <scope>NUCLEOTIDE SEQUENCE [LARGE SCALE GENOMIC DNA]</scope>
    <source>
        <strain evidence="2 3">DSW-1</strain>
    </source>
</reference>
<name>A0A0A2H338_9FLAO</name>
<comment type="caution">
    <text evidence="2">The sequence shown here is derived from an EMBL/GenBank/DDBJ whole genome shotgun (WGS) entry which is preliminary data.</text>
</comment>
<protein>
    <submittedName>
        <fullName evidence="2">Aldo/keto reductase</fullName>
    </submittedName>
</protein>
<keyword evidence="3" id="KW-1185">Reference proteome</keyword>
<dbReference type="KEGG" id="ddo:I597_0789"/>
<evidence type="ECO:0000313" key="3">
    <source>
        <dbReference type="Proteomes" id="UP000030140"/>
    </source>
</evidence>